<comment type="caution">
    <text evidence="1">The sequence shown here is derived from an EMBL/GenBank/DDBJ whole genome shotgun (WGS) entry which is preliminary data.</text>
</comment>
<feature type="non-terminal residue" evidence="1">
    <location>
        <position position="1"/>
    </location>
</feature>
<reference evidence="1 2" key="1">
    <citation type="journal article" date="2020" name="Cell">
        <title>Large-Scale Comparative Analyses of Tick Genomes Elucidate Their Genetic Diversity and Vector Capacities.</title>
        <authorList>
            <consortium name="Tick Genome and Microbiome Consortium (TIGMIC)"/>
            <person name="Jia N."/>
            <person name="Wang J."/>
            <person name="Shi W."/>
            <person name="Du L."/>
            <person name="Sun Y."/>
            <person name="Zhan W."/>
            <person name="Jiang J.F."/>
            <person name="Wang Q."/>
            <person name="Zhang B."/>
            <person name="Ji P."/>
            <person name="Bell-Sakyi L."/>
            <person name="Cui X.M."/>
            <person name="Yuan T.T."/>
            <person name="Jiang B.G."/>
            <person name="Yang W.F."/>
            <person name="Lam T.T."/>
            <person name="Chang Q.C."/>
            <person name="Ding S.J."/>
            <person name="Wang X.J."/>
            <person name="Zhu J.G."/>
            <person name="Ruan X.D."/>
            <person name="Zhao L."/>
            <person name="Wei J.T."/>
            <person name="Ye R.Z."/>
            <person name="Que T.C."/>
            <person name="Du C.H."/>
            <person name="Zhou Y.H."/>
            <person name="Cheng J.X."/>
            <person name="Dai P.F."/>
            <person name="Guo W.B."/>
            <person name="Han X.H."/>
            <person name="Huang E.J."/>
            <person name="Li L.F."/>
            <person name="Wei W."/>
            <person name="Gao Y.C."/>
            <person name="Liu J.Z."/>
            <person name="Shao H.Z."/>
            <person name="Wang X."/>
            <person name="Wang C.C."/>
            <person name="Yang T.C."/>
            <person name="Huo Q.B."/>
            <person name="Li W."/>
            <person name="Chen H.Y."/>
            <person name="Chen S.E."/>
            <person name="Zhou L.G."/>
            <person name="Ni X.B."/>
            <person name="Tian J.H."/>
            <person name="Sheng Y."/>
            <person name="Liu T."/>
            <person name="Pan Y.S."/>
            <person name="Xia L.Y."/>
            <person name="Li J."/>
            <person name="Zhao F."/>
            <person name="Cao W.C."/>
        </authorList>
    </citation>
    <scope>NUCLEOTIDE SEQUENCE [LARGE SCALE GENOMIC DNA]</scope>
    <source>
        <strain evidence="1">Iper-2018</strain>
    </source>
</reference>
<gene>
    <name evidence="1" type="ORF">HPB47_013794</name>
</gene>
<sequence>TFLEGNVLIFLIAGSNTVRVAIQWHLFNLAKNPDTVQAMIQREIDHVVGMERQPCWEERYKIPYTMATIWEIFRWRTNSPLGVPTKSISVLRTAGEDTFFGDYFIPKGTTVMPNLWAVHNSSELWKNPEVFDPSRFLKSDGSLVTKPEYLIPFTI</sequence>
<accession>A0AC60R122</accession>
<evidence type="ECO:0000313" key="2">
    <source>
        <dbReference type="Proteomes" id="UP000805193"/>
    </source>
</evidence>
<keyword evidence="2" id="KW-1185">Reference proteome</keyword>
<dbReference type="Proteomes" id="UP000805193">
    <property type="component" value="Unassembled WGS sequence"/>
</dbReference>
<protein>
    <submittedName>
        <fullName evidence="1">Uncharacterized protein</fullName>
    </submittedName>
</protein>
<organism evidence="1 2">
    <name type="scientific">Ixodes persulcatus</name>
    <name type="common">Taiga tick</name>
    <dbReference type="NCBI Taxonomy" id="34615"/>
    <lineage>
        <taxon>Eukaryota</taxon>
        <taxon>Metazoa</taxon>
        <taxon>Ecdysozoa</taxon>
        <taxon>Arthropoda</taxon>
        <taxon>Chelicerata</taxon>
        <taxon>Arachnida</taxon>
        <taxon>Acari</taxon>
        <taxon>Parasitiformes</taxon>
        <taxon>Ixodida</taxon>
        <taxon>Ixodoidea</taxon>
        <taxon>Ixodidae</taxon>
        <taxon>Ixodinae</taxon>
        <taxon>Ixodes</taxon>
    </lineage>
</organism>
<dbReference type="EMBL" id="JABSTQ010000202">
    <property type="protein sequence ID" value="KAG0445574.1"/>
    <property type="molecule type" value="Genomic_DNA"/>
</dbReference>
<name>A0AC60R122_IXOPE</name>
<evidence type="ECO:0000313" key="1">
    <source>
        <dbReference type="EMBL" id="KAG0445574.1"/>
    </source>
</evidence>
<feature type="non-terminal residue" evidence="1">
    <location>
        <position position="155"/>
    </location>
</feature>
<proteinExistence type="predicted"/>